<dbReference type="Pfam" id="PF12840">
    <property type="entry name" value="HTH_20"/>
    <property type="match status" value="1"/>
</dbReference>
<protein>
    <recommendedName>
        <fullName evidence="1">HTH arsR-type domain-containing protein</fullName>
    </recommendedName>
</protein>
<organism evidence="2 3">
    <name type="scientific">Saccharothrix espanaensis (strain ATCC 51144 / DSM 44229 / JCM 9112 / NBRC 15066 / NRRL 15764)</name>
    <dbReference type="NCBI Taxonomy" id="1179773"/>
    <lineage>
        <taxon>Bacteria</taxon>
        <taxon>Bacillati</taxon>
        <taxon>Actinomycetota</taxon>
        <taxon>Actinomycetes</taxon>
        <taxon>Pseudonocardiales</taxon>
        <taxon>Pseudonocardiaceae</taxon>
        <taxon>Saccharothrix</taxon>
    </lineage>
</organism>
<dbReference type="InterPro" id="IPR036390">
    <property type="entry name" value="WH_DNA-bd_sf"/>
</dbReference>
<dbReference type="EMBL" id="HE804045">
    <property type="protein sequence ID" value="CCH30708.1"/>
    <property type="molecule type" value="Genomic_DNA"/>
</dbReference>
<dbReference type="PROSITE" id="PS50987">
    <property type="entry name" value="HTH_ARSR_2"/>
    <property type="match status" value="1"/>
</dbReference>
<dbReference type="BioCyc" id="SESP1179773:BN6_RS16510-MONOMER"/>
<dbReference type="PATRIC" id="fig|1179773.3.peg.3413"/>
<dbReference type="SMART" id="SM00418">
    <property type="entry name" value="HTH_ARSR"/>
    <property type="match status" value="1"/>
</dbReference>
<dbReference type="InterPro" id="IPR036388">
    <property type="entry name" value="WH-like_DNA-bd_sf"/>
</dbReference>
<dbReference type="STRING" id="1179773.BN6_34100"/>
<evidence type="ECO:0000313" key="2">
    <source>
        <dbReference type="EMBL" id="CCH30708.1"/>
    </source>
</evidence>
<accession>K0K2D5</accession>
<evidence type="ECO:0000313" key="3">
    <source>
        <dbReference type="Proteomes" id="UP000006281"/>
    </source>
</evidence>
<dbReference type="KEGG" id="sesp:BN6_34100"/>
<dbReference type="CDD" id="cd00090">
    <property type="entry name" value="HTH_ARSR"/>
    <property type="match status" value="1"/>
</dbReference>
<dbReference type="Gene3D" id="1.10.10.10">
    <property type="entry name" value="Winged helix-like DNA-binding domain superfamily/Winged helix DNA-binding domain"/>
    <property type="match status" value="1"/>
</dbReference>
<dbReference type="eggNOG" id="COG0640">
    <property type="taxonomic scope" value="Bacteria"/>
</dbReference>
<reference evidence="2 3" key="1">
    <citation type="journal article" date="2012" name="BMC Genomics">
        <title>Complete genome sequence of Saccharothrix espanaensis DSM 44229T and comparison to the other completely sequenced Pseudonocardiaceae.</title>
        <authorList>
            <person name="Strobel T."/>
            <person name="Al-Dilaimi A."/>
            <person name="Blom J."/>
            <person name="Gessner A."/>
            <person name="Kalinowski J."/>
            <person name="Luzhetska M."/>
            <person name="Puhler A."/>
            <person name="Szczepanowski R."/>
            <person name="Bechthold A."/>
            <person name="Ruckert C."/>
        </authorList>
    </citation>
    <scope>NUCLEOTIDE SEQUENCE [LARGE SCALE GENOMIC DNA]</scope>
    <source>
        <strain evidence="3">ATCC 51144 / DSM 44229 / JCM 9112 / NBRC 15066 / NRRL 15764</strain>
    </source>
</reference>
<dbReference type="HOGENOM" id="CLU_102962_2_0_11"/>
<keyword evidence="3" id="KW-1185">Reference proteome</keyword>
<name>K0K2D5_SACES</name>
<dbReference type="InterPro" id="IPR011991">
    <property type="entry name" value="ArsR-like_HTH"/>
</dbReference>
<gene>
    <name evidence="2" type="ordered locus">BN6_34100</name>
</gene>
<proteinExistence type="predicted"/>
<dbReference type="GO" id="GO:0003700">
    <property type="term" value="F:DNA-binding transcription factor activity"/>
    <property type="evidence" value="ECO:0007669"/>
    <property type="project" value="InterPro"/>
</dbReference>
<dbReference type="InterPro" id="IPR001845">
    <property type="entry name" value="HTH_ArsR_DNA-bd_dom"/>
</dbReference>
<feature type="domain" description="HTH arsR-type" evidence="1">
    <location>
        <begin position="23"/>
        <end position="116"/>
    </location>
</feature>
<dbReference type="Proteomes" id="UP000006281">
    <property type="component" value="Chromosome"/>
</dbReference>
<dbReference type="SUPFAM" id="SSF46785">
    <property type="entry name" value="Winged helix' DNA-binding domain"/>
    <property type="match status" value="1"/>
</dbReference>
<dbReference type="AlphaFoldDB" id="K0K2D5"/>
<evidence type="ECO:0000259" key="1">
    <source>
        <dbReference type="PROSITE" id="PS50987"/>
    </source>
</evidence>
<sequence length="185" mass="19842">MSTARSTARDFRKRQQNWTLRGVGEIVRIGTPEQFEAPAHPLRQRLLFVLGREPATTSGLAVALMAAKESIGHHLKVLRAAGLVRVVETGQVRGGTEQHYQRTFRRTAFAAPEAEHTSAMFGAVAEEVVQDPTAMVTLRHLRLTPDAAGELGQALRALIADAAGAGGAGGDESVHGVLVTVYRQS</sequence>